<evidence type="ECO:0000313" key="1">
    <source>
        <dbReference type="EMBL" id="RNA31575.1"/>
    </source>
</evidence>
<keyword evidence="2" id="KW-1185">Reference proteome</keyword>
<protein>
    <submittedName>
        <fullName evidence="1">Uncharacterized protein</fullName>
    </submittedName>
</protein>
<dbReference type="EMBL" id="REGN01001923">
    <property type="protein sequence ID" value="RNA31575.1"/>
    <property type="molecule type" value="Genomic_DNA"/>
</dbReference>
<comment type="caution">
    <text evidence="1">The sequence shown here is derived from an EMBL/GenBank/DDBJ whole genome shotgun (WGS) entry which is preliminary data.</text>
</comment>
<proteinExistence type="predicted"/>
<organism evidence="1 2">
    <name type="scientific">Brachionus plicatilis</name>
    <name type="common">Marine rotifer</name>
    <name type="synonym">Brachionus muelleri</name>
    <dbReference type="NCBI Taxonomy" id="10195"/>
    <lineage>
        <taxon>Eukaryota</taxon>
        <taxon>Metazoa</taxon>
        <taxon>Spiralia</taxon>
        <taxon>Gnathifera</taxon>
        <taxon>Rotifera</taxon>
        <taxon>Eurotatoria</taxon>
        <taxon>Monogononta</taxon>
        <taxon>Pseudotrocha</taxon>
        <taxon>Ploima</taxon>
        <taxon>Brachionidae</taxon>
        <taxon>Brachionus</taxon>
    </lineage>
</organism>
<accession>A0A3M7S7G4</accession>
<evidence type="ECO:0000313" key="2">
    <source>
        <dbReference type="Proteomes" id="UP000276133"/>
    </source>
</evidence>
<dbReference type="AlphaFoldDB" id="A0A3M7S7G4"/>
<dbReference type="Proteomes" id="UP000276133">
    <property type="component" value="Unassembled WGS sequence"/>
</dbReference>
<name>A0A3M7S7G4_BRAPC</name>
<gene>
    <name evidence="1" type="ORF">BpHYR1_018068</name>
</gene>
<sequence>MAESVPLLWVSPPVGSAANVIPSDSSDAAASRGRLGFSVHLSSDCSSVLSASRGLTSRHHFGRVFQVDLMYTNMFGYSTTIVSLDISTFNRTWSLCSFPSKYSKIPNLADSLVDIRGDGSFCIDDREHSQQRLVSISVHCLNSNENIADHCLSLIRMLIIQAFGCRSSALICCSCWRPSGVRPCHSQRLGGWFERFFFAWIFFFS</sequence>
<reference evidence="1 2" key="1">
    <citation type="journal article" date="2018" name="Sci. Rep.">
        <title>Genomic signatures of local adaptation to the degree of environmental predictability in rotifers.</title>
        <authorList>
            <person name="Franch-Gras L."/>
            <person name="Hahn C."/>
            <person name="Garcia-Roger E.M."/>
            <person name="Carmona M.J."/>
            <person name="Serra M."/>
            <person name="Gomez A."/>
        </authorList>
    </citation>
    <scope>NUCLEOTIDE SEQUENCE [LARGE SCALE GENOMIC DNA]</scope>
    <source>
        <strain evidence="1">HYR1</strain>
    </source>
</reference>